<sequence length="131" mass="15235">MDENDERAVQEFNELQDKVMMQAELHHKVQQQERMLGVQRQRCSLTKQELQNMPDQTTMYKSIGRAYFCSPKAEVLKELDEKAAQIDADSKSLREQRDTVEKKMKDTEAQLRELLGQSPALVRRLGAVKIQ</sequence>
<dbReference type="Proteomes" id="UP001165090">
    <property type="component" value="Unassembled WGS sequence"/>
</dbReference>
<keyword evidence="3" id="KW-0175">Coiled coil</keyword>
<protein>
    <recommendedName>
        <fullName evidence="6">Prefoldin subunit 1</fullName>
    </recommendedName>
</protein>
<dbReference type="Gene3D" id="1.10.287.370">
    <property type="match status" value="1"/>
</dbReference>
<dbReference type="PANTHER" id="PTHR20903">
    <property type="entry name" value="PREFOLDIN SUBUNIT 1-RELATED"/>
    <property type="match status" value="1"/>
</dbReference>
<comment type="caution">
    <text evidence="4">The sequence shown here is derived from an EMBL/GenBank/DDBJ whole genome shotgun (WGS) entry which is preliminary data.</text>
</comment>
<evidence type="ECO:0000313" key="4">
    <source>
        <dbReference type="EMBL" id="GLI70129.1"/>
    </source>
</evidence>
<accession>A0ABQ5SL34</accession>
<dbReference type="InterPro" id="IPR009053">
    <property type="entry name" value="Prefoldin"/>
</dbReference>
<gene>
    <name evidence="4" type="ORF">VaNZ11_014936</name>
</gene>
<dbReference type="EMBL" id="BSDZ01000089">
    <property type="protein sequence ID" value="GLI70129.1"/>
    <property type="molecule type" value="Genomic_DNA"/>
</dbReference>
<evidence type="ECO:0000313" key="5">
    <source>
        <dbReference type="Proteomes" id="UP001165090"/>
    </source>
</evidence>
<dbReference type="PANTHER" id="PTHR20903:SF0">
    <property type="entry name" value="PREFOLDIN SUBUNIT 1"/>
    <property type="match status" value="1"/>
</dbReference>
<keyword evidence="5" id="KW-1185">Reference proteome</keyword>
<feature type="coiled-coil region" evidence="3">
    <location>
        <begin position="76"/>
        <end position="117"/>
    </location>
</feature>
<evidence type="ECO:0000256" key="2">
    <source>
        <dbReference type="ARBA" id="ARBA00023186"/>
    </source>
</evidence>
<evidence type="ECO:0000256" key="3">
    <source>
        <dbReference type="SAM" id="Coils"/>
    </source>
</evidence>
<dbReference type="InterPro" id="IPR002777">
    <property type="entry name" value="PFD_beta-like"/>
</dbReference>
<proteinExistence type="inferred from homology"/>
<reference evidence="4 5" key="1">
    <citation type="journal article" date="2023" name="IScience">
        <title>Expanded male sex-determining region conserved during the evolution of homothallism in the green alga Volvox.</title>
        <authorList>
            <person name="Yamamoto K."/>
            <person name="Matsuzaki R."/>
            <person name="Mahakham W."/>
            <person name="Heman W."/>
            <person name="Sekimoto H."/>
            <person name="Kawachi M."/>
            <person name="Minakuchi Y."/>
            <person name="Toyoda A."/>
            <person name="Nozaki H."/>
        </authorList>
    </citation>
    <scope>NUCLEOTIDE SEQUENCE [LARGE SCALE GENOMIC DNA]</scope>
    <source>
        <strain evidence="4 5">NIES-4468</strain>
    </source>
</reference>
<dbReference type="SUPFAM" id="SSF46579">
    <property type="entry name" value="Prefoldin"/>
    <property type="match status" value="1"/>
</dbReference>
<comment type="similarity">
    <text evidence="1">Belongs to the prefoldin subunit beta family.</text>
</comment>
<evidence type="ECO:0000256" key="1">
    <source>
        <dbReference type="ARBA" id="ARBA00008045"/>
    </source>
</evidence>
<organism evidence="4 5">
    <name type="scientific">Volvox africanus</name>
    <dbReference type="NCBI Taxonomy" id="51714"/>
    <lineage>
        <taxon>Eukaryota</taxon>
        <taxon>Viridiplantae</taxon>
        <taxon>Chlorophyta</taxon>
        <taxon>core chlorophytes</taxon>
        <taxon>Chlorophyceae</taxon>
        <taxon>CS clade</taxon>
        <taxon>Chlamydomonadales</taxon>
        <taxon>Volvocaceae</taxon>
        <taxon>Volvox</taxon>
    </lineage>
</organism>
<evidence type="ECO:0008006" key="6">
    <source>
        <dbReference type="Google" id="ProtNLM"/>
    </source>
</evidence>
<dbReference type="Pfam" id="PF01920">
    <property type="entry name" value="Prefoldin_2"/>
    <property type="match status" value="1"/>
</dbReference>
<name>A0ABQ5SL34_9CHLO</name>
<keyword evidence="2" id="KW-0143">Chaperone</keyword>